<evidence type="ECO:0000313" key="4">
    <source>
        <dbReference type="Proteomes" id="UP001055514"/>
    </source>
</evidence>
<accession>A0AAE9S849</accession>
<sequence length="326" mass="38510">MPKNKEERKSKRQKNIETWAIAFGLIFMFGFWLKYPQFIEYINKERTPIAAPYKPGAQFEMANDPQKTYMQRIGDNYGTYGDSYGSLNTLFSGLAFAALFISLLLQRRELEAQRKELTAQREETKESNKIAENQRKITEQQAHLLAQQIKSVKHQHFNQILFNLLKEKNRRIESMKYKDMDGIEIIKYLALLFIDTIDGISLVGMDDTNRGEYIELIKEETSNYYWSKNEDFGSPFERTLYANYISDLIYYIEDNAEEDYINESIQTLRMFISHDELMCIAWMAIIYPNIEKLVNKYGLLANFRGDEYPYTEVRLQLLFSEKAFEL</sequence>
<protein>
    <submittedName>
        <fullName evidence="3">Uncharacterized protein</fullName>
    </submittedName>
</protein>
<dbReference type="AlphaFoldDB" id="A0AAE9S849"/>
<evidence type="ECO:0000256" key="2">
    <source>
        <dbReference type="SAM" id="Phobius"/>
    </source>
</evidence>
<feature type="coiled-coil region" evidence="1">
    <location>
        <begin position="100"/>
        <end position="148"/>
    </location>
</feature>
<organism evidence="3 4">
    <name type="scientific">Acinetobacter pittii</name>
    <name type="common">Acinetobacter genomosp. 3</name>
    <dbReference type="NCBI Taxonomy" id="48296"/>
    <lineage>
        <taxon>Bacteria</taxon>
        <taxon>Pseudomonadati</taxon>
        <taxon>Pseudomonadota</taxon>
        <taxon>Gammaproteobacteria</taxon>
        <taxon>Moraxellales</taxon>
        <taxon>Moraxellaceae</taxon>
        <taxon>Acinetobacter</taxon>
        <taxon>Acinetobacter calcoaceticus/baumannii complex</taxon>
    </lineage>
</organism>
<keyword evidence="2" id="KW-0472">Membrane</keyword>
<proteinExistence type="predicted"/>
<dbReference type="Proteomes" id="UP001055514">
    <property type="component" value="Chromosome"/>
</dbReference>
<keyword evidence="2" id="KW-0812">Transmembrane</keyword>
<name>A0AAE9S849_ACIPI</name>
<gene>
    <name evidence="3" type="ORF">MWH18_16890</name>
</gene>
<feature type="transmembrane region" description="Helical" evidence="2">
    <location>
        <begin position="16"/>
        <end position="33"/>
    </location>
</feature>
<feature type="transmembrane region" description="Helical" evidence="2">
    <location>
        <begin position="84"/>
        <end position="105"/>
    </location>
</feature>
<keyword evidence="1" id="KW-0175">Coiled coil</keyword>
<keyword evidence="2" id="KW-1133">Transmembrane helix</keyword>
<dbReference type="RefSeq" id="WP_126117727.1">
    <property type="nucleotide sequence ID" value="NZ_CP095407.1"/>
</dbReference>
<evidence type="ECO:0000313" key="3">
    <source>
        <dbReference type="EMBL" id="USU93998.1"/>
    </source>
</evidence>
<evidence type="ECO:0000256" key="1">
    <source>
        <dbReference type="SAM" id="Coils"/>
    </source>
</evidence>
<dbReference type="EMBL" id="CP095407">
    <property type="protein sequence ID" value="USU93998.1"/>
    <property type="molecule type" value="Genomic_DNA"/>
</dbReference>
<reference evidence="3" key="1">
    <citation type="submission" date="2022-04" db="EMBL/GenBank/DDBJ databases">
        <title>Emergence of ST220 Acinetobacter pittii strain in bloodstream infection, which co-producing chromosomal NDM-1 and OXA-820 carbapenemases.</title>
        <authorList>
            <person name="Tian C."/>
            <person name="Xing M."/>
            <person name="Fu L."/>
            <person name="Xia D."/>
        </authorList>
    </citation>
    <scope>NUCLEOTIDE SEQUENCE</scope>
    <source>
        <strain evidence="3">TCM</strain>
    </source>
</reference>